<dbReference type="Proteomes" id="UP001286313">
    <property type="component" value="Unassembled WGS sequence"/>
</dbReference>
<name>A0AAE1FQJ5_PETCI</name>
<gene>
    <name evidence="1" type="ORF">Pcinc_017508</name>
</gene>
<keyword evidence="2" id="KW-1185">Reference proteome</keyword>
<comment type="caution">
    <text evidence="1">The sequence shown here is derived from an EMBL/GenBank/DDBJ whole genome shotgun (WGS) entry which is preliminary data.</text>
</comment>
<evidence type="ECO:0000313" key="1">
    <source>
        <dbReference type="EMBL" id="KAK3877801.1"/>
    </source>
</evidence>
<dbReference type="AlphaFoldDB" id="A0AAE1FQJ5"/>
<accession>A0AAE1FQJ5</accession>
<evidence type="ECO:0000313" key="2">
    <source>
        <dbReference type="Proteomes" id="UP001286313"/>
    </source>
</evidence>
<reference evidence="1" key="1">
    <citation type="submission" date="2023-10" db="EMBL/GenBank/DDBJ databases">
        <title>Genome assemblies of two species of porcelain crab, Petrolisthes cinctipes and Petrolisthes manimaculis (Anomura: Porcellanidae).</title>
        <authorList>
            <person name="Angst P."/>
        </authorList>
    </citation>
    <scope>NUCLEOTIDE SEQUENCE</scope>
    <source>
        <strain evidence="1">PB745_01</strain>
        <tissue evidence="1">Gill</tissue>
    </source>
</reference>
<proteinExistence type="predicted"/>
<protein>
    <submittedName>
        <fullName evidence="1">Uncharacterized protein</fullName>
    </submittedName>
</protein>
<dbReference type="EMBL" id="JAWQEG010001626">
    <property type="protein sequence ID" value="KAK3877801.1"/>
    <property type="molecule type" value="Genomic_DNA"/>
</dbReference>
<sequence length="182" mass="20530">MPPCSSYNTGFPHFSRLPPPPYLSLTHNSILYYQTGPNLYHNQHMQDPLNLSQPQPLVPFHTKLTLLSATSFPYRFSPTTNFSFHCFFTTGFFRVLLYKLLPATVFSFRFFSATGPSNTLPEPPTFSKGYSPPPGYMTGFSPLRQAGSDTRYIMHCSLCCLCSPYLPFPFQLGVMGVELTKS</sequence>
<organism evidence="1 2">
    <name type="scientific">Petrolisthes cinctipes</name>
    <name type="common">Flat porcelain crab</name>
    <dbReference type="NCBI Taxonomy" id="88211"/>
    <lineage>
        <taxon>Eukaryota</taxon>
        <taxon>Metazoa</taxon>
        <taxon>Ecdysozoa</taxon>
        <taxon>Arthropoda</taxon>
        <taxon>Crustacea</taxon>
        <taxon>Multicrustacea</taxon>
        <taxon>Malacostraca</taxon>
        <taxon>Eumalacostraca</taxon>
        <taxon>Eucarida</taxon>
        <taxon>Decapoda</taxon>
        <taxon>Pleocyemata</taxon>
        <taxon>Anomura</taxon>
        <taxon>Galatheoidea</taxon>
        <taxon>Porcellanidae</taxon>
        <taxon>Petrolisthes</taxon>
    </lineage>
</organism>